<feature type="region of interest" description="Disordered" evidence="1">
    <location>
        <begin position="800"/>
        <end position="820"/>
    </location>
</feature>
<keyword evidence="3" id="KW-1185">Reference proteome</keyword>
<dbReference type="EMBL" id="CAJNIZ010010722">
    <property type="protein sequence ID" value="CAE7305137.1"/>
    <property type="molecule type" value="Genomic_DNA"/>
</dbReference>
<accession>A0A812NS78</accession>
<evidence type="ECO:0000256" key="1">
    <source>
        <dbReference type="SAM" id="MobiDB-lite"/>
    </source>
</evidence>
<dbReference type="Proteomes" id="UP000649617">
    <property type="component" value="Unassembled WGS sequence"/>
</dbReference>
<comment type="caution">
    <text evidence="2">The sequence shown here is derived from an EMBL/GenBank/DDBJ whole genome shotgun (WGS) entry which is preliminary data.</text>
</comment>
<protein>
    <submittedName>
        <fullName evidence="2">Uncharacterized protein</fullName>
    </submittedName>
</protein>
<dbReference type="AlphaFoldDB" id="A0A812NS78"/>
<sequence length="1140" mass="116952">MALNTTIGNAASLAACDGIVDLIDAGSGAGKLRIYSGTQPTNPDVAITDQTLLAELTFGDPAFGAAADGTPGGVATANSITADSSANASGTATWFRAVDSDDNAIFDGTVGTSGANLNLDSVSITAGQSVTTLDGHPAEEPVSLSLLPIIALVGAISVDDITVTSTKTANVTVADKALNSGEETHAGTVHAAGELLKFTVASAKEGHGKSLDTTIKIRVQKASANFDKTYKAQVEKTDGAEVGANSTLIMRDGDPGSSDPVAFRGILPSDAIQNRNLLTVTNTQDIAAEVDDYANEAHIGLLAQRDSATASDNTHRRYIKFGSEYGGAGSGRQYDWYTGANAAHVWILYDALATTHRLWFPTGGDTEIRAATGANRVILNRSEGGTDGLAVYNGASDILFAVDGDGEATIGGSSIANVGLTIADKSTAIRAYNSSGVSLTMGRDGGTVGNNQALATINFRGVDDAEATGAQIIAYADAAWADGDTPGRLTFSTTPDGSDSLVEAMTIDSDQSVTLAGDLLGPVADFRNGDPGSADPAEIRAILPIDAAANRNLLTVTNSQDVASVVDDYANEAHIGLFTQRDAAGSTSTAHRRYIKFGTEFGGAGVSRAYDWYLGANGAHAFICYDNEDATHRLSFPTAGDSEVRSGTGSTKVAINRSGGGTGGFEVYDGTTTSVFTVESDGDCSINGGTTNNVGLTINDKSTAVRAFNSTGSYLYFGRSGGTVNSGHTLGGIYFRGVDDAEDTAAAILSQAEASWADDDTPGRLVFSTTPDGTDDLTEAVRIEHDGDLKLSRGNLLLTEKSADPSNPAEGESVLWQSDGTGTGDDGDILIKVTAGGVLTMLRKLFAFLLLAAPALADVGPYKHTNGLGPSAVYVLFADDSDTAVRMTEGAGLKAGLYTASDSDIATALLAAGTHAGTIRVGDYSSPSASDQVIGVFGGFVWSGSAEVDQVGGIKAVTDNLPDSGALTTINTNASTAATQSTAGASSAAAVQAKLPAGGKVIAAAGDSVTDLDGVNSGGTSAPFLNRKPNATVKVSTRADGYLTSNRVRVLPGETYVVALEYPDPNNWLFAMTLPVSPDTDQLTVDSDAYGVNRNLAMVEVTLAADATVGSTITLPVSVQPEQGTTDKRKVLFEVIDPDQ</sequence>
<name>A0A812NS78_SYMPI</name>
<reference evidence="2" key="1">
    <citation type="submission" date="2021-02" db="EMBL/GenBank/DDBJ databases">
        <authorList>
            <person name="Dougan E. K."/>
            <person name="Rhodes N."/>
            <person name="Thang M."/>
            <person name="Chan C."/>
        </authorList>
    </citation>
    <scope>NUCLEOTIDE SEQUENCE</scope>
</reference>
<gene>
    <name evidence="2" type="ORF">SPIL2461_LOCUS6896</name>
</gene>
<proteinExistence type="predicted"/>
<evidence type="ECO:0000313" key="2">
    <source>
        <dbReference type="EMBL" id="CAE7305137.1"/>
    </source>
</evidence>
<organism evidence="2 3">
    <name type="scientific">Symbiodinium pilosum</name>
    <name type="common">Dinoflagellate</name>
    <dbReference type="NCBI Taxonomy" id="2952"/>
    <lineage>
        <taxon>Eukaryota</taxon>
        <taxon>Sar</taxon>
        <taxon>Alveolata</taxon>
        <taxon>Dinophyceae</taxon>
        <taxon>Suessiales</taxon>
        <taxon>Symbiodiniaceae</taxon>
        <taxon>Symbiodinium</taxon>
    </lineage>
</organism>
<evidence type="ECO:0000313" key="3">
    <source>
        <dbReference type="Proteomes" id="UP000649617"/>
    </source>
</evidence>